<dbReference type="Proteomes" id="UP000023152">
    <property type="component" value="Unassembled WGS sequence"/>
</dbReference>
<feature type="non-terminal residue" evidence="1">
    <location>
        <position position="1"/>
    </location>
</feature>
<gene>
    <name evidence="1" type="ORF">RFI_34186</name>
</gene>
<dbReference type="AlphaFoldDB" id="X6LNM6"/>
<keyword evidence="2" id="KW-1185">Reference proteome</keyword>
<accession>X6LNM6</accession>
<proteinExistence type="predicted"/>
<comment type="caution">
    <text evidence="1">The sequence shown here is derived from an EMBL/GenBank/DDBJ whole genome shotgun (WGS) entry which is preliminary data.</text>
</comment>
<name>X6LNM6_RETFI</name>
<sequence length="169" mass="19863">QFVVYRNYNAPEDLLLQCSPWESKPENLRNFMDKIRSEYGLGNGAIEVGLAHVNREIEKGEVSQVILIGDAPVNTREDVQSKRKSKEAYWEKTLLFSKPTYYEDELNRLKKHDVPVHAFFIGTFAKQGMQEVQMEMILWKHTETNSRSHLLDTFIFWIISFVHLCEHKM</sequence>
<reference evidence="1 2" key="1">
    <citation type="journal article" date="2013" name="Curr. Biol.">
        <title>The Genome of the Foraminiferan Reticulomyxa filosa.</title>
        <authorList>
            <person name="Glockner G."/>
            <person name="Hulsmann N."/>
            <person name="Schleicher M."/>
            <person name="Noegel A.A."/>
            <person name="Eichinger L."/>
            <person name="Gallinger C."/>
            <person name="Pawlowski J."/>
            <person name="Sierra R."/>
            <person name="Euteneuer U."/>
            <person name="Pillet L."/>
            <person name="Moustafa A."/>
            <person name="Platzer M."/>
            <person name="Groth M."/>
            <person name="Szafranski K."/>
            <person name="Schliwa M."/>
        </authorList>
    </citation>
    <scope>NUCLEOTIDE SEQUENCE [LARGE SCALE GENOMIC DNA]</scope>
</reference>
<organism evidence="1 2">
    <name type="scientific">Reticulomyxa filosa</name>
    <dbReference type="NCBI Taxonomy" id="46433"/>
    <lineage>
        <taxon>Eukaryota</taxon>
        <taxon>Sar</taxon>
        <taxon>Rhizaria</taxon>
        <taxon>Retaria</taxon>
        <taxon>Foraminifera</taxon>
        <taxon>Monothalamids</taxon>
        <taxon>Reticulomyxidae</taxon>
        <taxon>Reticulomyxa</taxon>
    </lineage>
</organism>
<evidence type="ECO:0000313" key="2">
    <source>
        <dbReference type="Proteomes" id="UP000023152"/>
    </source>
</evidence>
<evidence type="ECO:0000313" key="1">
    <source>
        <dbReference type="EMBL" id="ETO03224.1"/>
    </source>
</evidence>
<protein>
    <submittedName>
        <fullName evidence="1">Uncharacterized protein</fullName>
    </submittedName>
</protein>
<dbReference type="EMBL" id="ASPP01033882">
    <property type="protein sequence ID" value="ETO03224.1"/>
    <property type="molecule type" value="Genomic_DNA"/>
</dbReference>
<dbReference type="OrthoDB" id="10049489at2759"/>